<dbReference type="InterPro" id="IPR011990">
    <property type="entry name" value="TPR-like_helical_dom_sf"/>
</dbReference>
<evidence type="ECO:0008006" key="5">
    <source>
        <dbReference type="Google" id="ProtNLM"/>
    </source>
</evidence>
<proteinExistence type="predicted"/>
<dbReference type="Gene3D" id="1.25.40.10">
    <property type="entry name" value="Tetratricopeptide repeat domain"/>
    <property type="match status" value="2"/>
</dbReference>
<dbReference type="Proteomes" id="UP001417504">
    <property type="component" value="Unassembled WGS sequence"/>
</dbReference>
<dbReference type="AlphaFoldDB" id="A0AAP0E513"/>
<dbReference type="PANTHER" id="PTHR47934">
    <property type="entry name" value="PENTATRICOPEPTIDE REPEAT-CONTAINING PROTEIN PET309, MITOCHONDRIAL"/>
    <property type="match status" value="1"/>
</dbReference>
<dbReference type="InterPro" id="IPR051114">
    <property type="entry name" value="Mito_RNA_Proc_CCM1"/>
</dbReference>
<accession>A0AAP0E513</accession>
<dbReference type="InterPro" id="IPR002885">
    <property type="entry name" value="PPR_rpt"/>
</dbReference>
<gene>
    <name evidence="3" type="ORF">Sjap_025856</name>
</gene>
<dbReference type="EMBL" id="JBBNAE010000011">
    <property type="protein sequence ID" value="KAK9085445.1"/>
    <property type="molecule type" value="Genomic_DNA"/>
</dbReference>
<comment type="caution">
    <text evidence="3">The sequence shown here is derived from an EMBL/GenBank/DDBJ whole genome shotgun (WGS) entry which is preliminary data.</text>
</comment>
<keyword evidence="4" id="KW-1185">Reference proteome</keyword>
<dbReference type="GO" id="GO:0003729">
    <property type="term" value="F:mRNA binding"/>
    <property type="evidence" value="ECO:0007669"/>
    <property type="project" value="TreeGrafter"/>
</dbReference>
<sequence length="293" mass="31872">MKSNQRFEDLGFVGFFFNRRRNGETLHRRNPPILPPLRPRSRLKPSFDALLAHTFQNPNPNSLPLALAILQQSLRSGCLPAPQTRLSLSAAWLRRRRRGASVAAALTDMRSVGSGSGYRPDVGTCNYLVECLCKVDELDEAGRVLGEMGRVGCDPDSESYGLVVGGMCGARRAGEAVRLVREMVGAGVVPRQGTAARVVAAMRADGDVGRAVEVVDGLEREGIRVGFEGYEGLVEGCVEMGEFVLGSRVLGEMVERGFVPYVRVRQRLVEGLVGVGEVELACFVRQKLGEVRS</sequence>
<organism evidence="3 4">
    <name type="scientific">Stephania japonica</name>
    <dbReference type="NCBI Taxonomy" id="461633"/>
    <lineage>
        <taxon>Eukaryota</taxon>
        <taxon>Viridiplantae</taxon>
        <taxon>Streptophyta</taxon>
        <taxon>Embryophyta</taxon>
        <taxon>Tracheophyta</taxon>
        <taxon>Spermatophyta</taxon>
        <taxon>Magnoliopsida</taxon>
        <taxon>Ranunculales</taxon>
        <taxon>Menispermaceae</taxon>
        <taxon>Menispermoideae</taxon>
        <taxon>Cissampelideae</taxon>
        <taxon>Stephania</taxon>
    </lineage>
</organism>
<name>A0AAP0E513_9MAGN</name>
<dbReference type="PANTHER" id="PTHR47934:SF6">
    <property type="entry name" value="MITOCHONDRIAL GROUP I INTRON SPLICING FACTOR CCM1-RELATED"/>
    <property type="match status" value="1"/>
</dbReference>
<evidence type="ECO:0000256" key="2">
    <source>
        <dbReference type="PROSITE-ProRule" id="PRU00708"/>
    </source>
</evidence>
<feature type="repeat" description="PPR" evidence="2">
    <location>
        <begin position="121"/>
        <end position="155"/>
    </location>
</feature>
<evidence type="ECO:0000313" key="4">
    <source>
        <dbReference type="Proteomes" id="UP001417504"/>
    </source>
</evidence>
<dbReference type="Pfam" id="PF13041">
    <property type="entry name" value="PPR_2"/>
    <property type="match status" value="1"/>
</dbReference>
<dbReference type="NCBIfam" id="TIGR00756">
    <property type="entry name" value="PPR"/>
    <property type="match status" value="3"/>
</dbReference>
<keyword evidence="1" id="KW-0677">Repeat</keyword>
<dbReference type="GO" id="GO:0005739">
    <property type="term" value="C:mitochondrion"/>
    <property type="evidence" value="ECO:0007669"/>
    <property type="project" value="TreeGrafter"/>
</dbReference>
<dbReference type="GO" id="GO:0007005">
    <property type="term" value="P:mitochondrion organization"/>
    <property type="evidence" value="ECO:0007669"/>
    <property type="project" value="TreeGrafter"/>
</dbReference>
<evidence type="ECO:0000313" key="3">
    <source>
        <dbReference type="EMBL" id="KAK9085445.1"/>
    </source>
</evidence>
<dbReference type="PROSITE" id="PS51375">
    <property type="entry name" value="PPR"/>
    <property type="match status" value="2"/>
</dbReference>
<protein>
    <recommendedName>
        <fullName evidence="5">Pentatricopeptide repeat-containing protein</fullName>
    </recommendedName>
</protein>
<evidence type="ECO:0000256" key="1">
    <source>
        <dbReference type="ARBA" id="ARBA00022737"/>
    </source>
</evidence>
<reference evidence="3 4" key="1">
    <citation type="submission" date="2024-01" db="EMBL/GenBank/DDBJ databases">
        <title>Genome assemblies of Stephania.</title>
        <authorList>
            <person name="Yang L."/>
        </authorList>
    </citation>
    <scope>NUCLEOTIDE SEQUENCE [LARGE SCALE GENOMIC DNA]</scope>
    <source>
        <strain evidence="3">QJT</strain>
        <tissue evidence="3">Leaf</tissue>
    </source>
</reference>
<dbReference type="GO" id="GO:0006396">
    <property type="term" value="P:RNA processing"/>
    <property type="evidence" value="ECO:0007669"/>
    <property type="project" value="TreeGrafter"/>
</dbReference>
<feature type="repeat" description="PPR" evidence="2">
    <location>
        <begin position="156"/>
        <end position="190"/>
    </location>
</feature>